<evidence type="ECO:0000259" key="1">
    <source>
        <dbReference type="Pfam" id="PF04471"/>
    </source>
</evidence>
<dbReference type="GO" id="GO:0009307">
    <property type="term" value="P:DNA restriction-modification system"/>
    <property type="evidence" value="ECO:0007669"/>
    <property type="project" value="InterPro"/>
</dbReference>
<dbReference type="InterPro" id="IPR041409">
    <property type="entry name" value="RE_AspBHI_N"/>
</dbReference>
<dbReference type="SUPFAM" id="SSF52980">
    <property type="entry name" value="Restriction endonuclease-like"/>
    <property type="match status" value="1"/>
</dbReference>
<dbReference type="PANTHER" id="PTHR30015">
    <property type="entry name" value="MRR RESTRICTION SYSTEM PROTEIN"/>
    <property type="match status" value="1"/>
</dbReference>
<dbReference type="Pfam" id="PF04471">
    <property type="entry name" value="Mrr_cat"/>
    <property type="match status" value="1"/>
</dbReference>
<accession>A0A937X3Q8</accession>
<gene>
    <name evidence="3" type="ORF">FJZ00_09130</name>
</gene>
<feature type="domain" description="Restriction endonuclease type IV Mrr" evidence="1">
    <location>
        <begin position="250"/>
        <end position="369"/>
    </location>
</feature>
<dbReference type="InterPro" id="IPR011856">
    <property type="entry name" value="tRNA_endonuc-like_dom_sf"/>
</dbReference>
<keyword evidence="3" id="KW-0255">Endonuclease</keyword>
<feature type="domain" description="Restriction endonuclease AspBHI N-terminal" evidence="2">
    <location>
        <begin position="29"/>
        <end position="213"/>
    </location>
</feature>
<dbReference type="InterPro" id="IPR007560">
    <property type="entry name" value="Restrct_endonuc_IV_Mrr"/>
</dbReference>
<evidence type="ECO:0000259" key="2">
    <source>
        <dbReference type="Pfam" id="PF18062"/>
    </source>
</evidence>
<comment type="caution">
    <text evidence="3">The sequence shown here is derived from an EMBL/GenBank/DDBJ whole genome shotgun (WGS) entry which is preliminary data.</text>
</comment>
<keyword evidence="3" id="KW-0378">Hydrolase</keyword>
<dbReference type="InterPro" id="IPR052906">
    <property type="entry name" value="Type_IV_Methyl-Rstrct_Enzyme"/>
</dbReference>
<dbReference type="InterPro" id="IPR011335">
    <property type="entry name" value="Restrct_endonuc-II-like"/>
</dbReference>
<name>A0A937X3Q8_9BACT</name>
<organism evidence="3 4">
    <name type="scientific">Candidatus Tanganyikabacteria bacterium</name>
    <dbReference type="NCBI Taxonomy" id="2961651"/>
    <lineage>
        <taxon>Bacteria</taxon>
        <taxon>Bacillati</taxon>
        <taxon>Candidatus Sericytochromatia</taxon>
        <taxon>Candidatus Tanganyikabacteria</taxon>
    </lineage>
</organism>
<dbReference type="Proteomes" id="UP000703893">
    <property type="component" value="Unassembled WGS sequence"/>
</dbReference>
<dbReference type="Gene3D" id="3.40.1350.10">
    <property type="match status" value="1"/>
</dbReference>
<reference evidence="3 4" key="1">
    <citation type="submission" date="2019-03" db="EMBL/GenBank/DDBJ databases">
        <title>Lake Tanganyika Metagenome-Assembled Genomes (MAGs).</title>
        <authorList>
            <person name="Tran P."/>
        </authorList>
    </citation>
    <scope>NUCLEOTIDE SEQUENCE [LARGE SCALE GENOMIC DNA]</scope>
    <source>
        <strain evidence="3">K_DeepCast_65m_m2_236</strain>
    </source>
</reference>
<proteinExistence type="predicted"/>
<keyword evidence="3" id="KW-0540">Nuclease</keyword>
<evidence type="ECO:0000313" key="4">
    <source>
        <dbReference type="Proteomes" id="UP000703893"/>
    </source>
</evidence>
<protein>
    <submittedName>
        <fullName evidence="3">Restriction endonuclease</fullName>
    </submittedName>
</protein>
<dbReference type="AlphaFoldDB" id="A0A937X3Q8"/>
<dbReference type="PANTHER" id="PTHR30015:SF7">
    <property type="entry name" value="TYPE IV METHYL-DIRECTED RESTRICTION ENZYME ECOKMRR"/>
    <property type="match status" value="1"/>
</dbReference>
<evidence type="ECO:0000313" key="3">
    <source>
        <dbReference type="EMBL" id="MBM3275303.1"/>
    </source>
</evidence>
<dbReference type="Gene3D" id="2.30.280.20">
    <property type="match status" value="1"/>
</dbReference>
<dbReference type="GO" id="GO:0015666">
    <property type="term" value="F:restriction endodeoxyribonuclease activity"/>
    <property type="evidence" value="ECO:0007669"/>
    <property type="project" value="TreeGrafter"/>
</dbReference>
<dbReference type="GO" id="GO:0003677">
    <property type="term" value="F:DNA binding"/>
    <property type="evidence" value="ECO:0007669"/>
    <property type="project" value="InterPro"/>
</dbReference>
<dbReference type="Pfam" id="PF18062">
    <property type="entry name" value="RE_AspBHI_N"/>
    <property type="match status" value="1"/>
</dbReference>
<dbReference type="EMBL" id="VGJX01000522">
    <property type="protein sequence ID" value="MBM3275303.1"/>
    <property type="molecule type" value="Genomic_DNA"/>
</dbReference>
<sequence>MNGARELPVTCQELRIDATYRNTNDWKKSEDVFNRFFRFADGKGINNTSGFRPKSRAGKGTDITKCAFCVLVTTFGESEFTYFGDNRSKGVPIHDTTVGGNRLLRSIYSLLHTGQRGKIPPFLCFETLKSAKGTHMRFLGLACPGAEGVSALEDLVAVWRIKGNDRFQNYRAMFTILREETVSRSWLEDLVAGTASVDSKYCPPTWSKWVSTGRYLALQCSRRIEPRSRKDQEPSTKEERMVLLRVHQGLSDREFEFAAADLVRLMDERFSDFSVTRATRDGGRDVVAEYRVGHALHQVRLEAYVEAKRWSPGSAVGVKPMMRLISRLKHRDIGVFITTSYFDAQVQRELIEDRHPVLLVSGGDVARLLLQKELGHDPALEEWLHRVRDRSGAGASGPTEGATQN</sequence>